<dbReference type="RefSeq" id="WP_042217030.1">
    <property type="nucleotide sequence ID" value="NZ_CP009285.1"/>
</dbReference>
<dbReference type="HOGENOM" id="CLU_029016_6_2_9"/>
<sequence length="421" mass="47149">MKRVLFINLRSHKVERMEPLYAARNLNVKVTLLADKKPGVDEGFIDDYIITDTYDMKACLEIVKEYAAKTKIHGVVTWADKDVELASLIGEALQLKTLSIAASTGARNKFEMRKKIESVFPELCPQFRQVRTWEDLMSAQAEIGFPAIFKPVGASGSKSIFKVNAESDLPDIYRSMVETTRIEKDKVYSYYPSEYIYEEFLEGDEISIEGLIDQGQIIIAGIIDKYVTEDYSLEYKEIFPSQKNSEDLKQYQIQIKQALTALQFDNCAFHAECKVKGSKLKVIEIAARPAGGFITSHLIPIVTGISFHEEVINNAVGEAVNQDMDMVVWQNNVPSNVVLGHLDLLSQQAGVVTQIAGIEDVFEDKNILYFLPTASVNQQVSLPPDSFGSLYLATCIAKGTSISEVEYSMAKAMQKYKVTIE</sequence>
<dbReference type="Gene3D" id="3.30.470.20">
    <property type="entry name" value="ATP-grasp fold, B domain"/>
    <property type="match status" value="1"/>
</dbReference>
<keyword evidence="2 4" id="KW-0547">Nucleotide-binding</keyword>
<dbReference type="Pfam" id="PF13535">
    <property type="entry name" value="ATP-grasp_4"/>
    <property type="match status" value="1"/>
</dbReference>
<dbReference type="KEGG" id="pbd:PBOR_28375"/>
<evidence type="ECO:0000256" key="3">
    <source>
        <dbReference type="ARBA" id="ARBA00022840"/>
    </source>
</evidence>
<dbReference type="OrthoDB" id="9803907at2"/>
<reference evidence="6" key="1">
    <citation type="submission" date="2014-08" db="EMBL/GenBank/DDBJ databases">
        <title>Comparative genomics of the Paenibacillus odorifer group.</title>
        <authorList>
            <person name="den Bakker H.C."/>
            <person name="Tsai Y.-C.Y.-C."/>
            <person name="Martin N."/>
            <person name="Korlach J."/>
            <person name="Wiedmann M."/>
        </authorList>
    </citation>
    <scope>NUCLEOTIDE SEQUENCE [LARGE SCALE GENOMIC DNA]</scope>
    <source>
        <strain evidence="6">DSM 13188</strain>
    </source>
</reference>
<dbReference type="InterPro" id="IPR041472">
    <property type="entry name" value="BL00235/CARNS1_N"/>
</dbReference>
<dbReference type="Gene3D" id="3.40.50.20">
    <property type="match status" value="1"/>
</dbReference>
<protein>
    <submittedName>
        <fullName evidence="6">Phosphoribosylglycinamide synthetase</fullName>
    </submittedName>
</protein>
<proteinExistence type="predicted"/>
<keyword evidence="7" id="KW-1185">Reference proteome</keyword>
<evidence type="ECO:0000313" key="7">
    <source>
        <dbReference type="Proteomes" id="UP000029518"/>
    </source>
</evidence>
<evidence type="ECO:0000256" key="2">
    <source>
        <dbReference type="ARBA" id="ARBA00022741"/>
    </source>
</evidence>
<dbReference type="GO" id="GO:0046872">
    <property type="term" value="F:metal ion binding"/>
    <property type="evidence" value="ECO:0007669"/>
    <property type="project" value="InterPro"/>
</dbReference>
<dbReference type="PANTHER" id="PTHR43585:SF2">
    <property type="entry name" value="ATP-GRASP ENZYME FSQD"/>
    <property type="match status" value="1"/>
</dbReference>
<dbReference type="AlphaFoldDB" id="A0A089LG24"/>
<keyword evidence="3 4" id="KW-0067">ATP-binding</keyword>
<dbReference type="InterPro" id="IPR011761">
    <property type="entry name" value="ATP-grasp"/>
</dbReference>
<dbReference type="GO" id="GO:0016874">
    <property type="term" value="F:ligase activity"/>
    <property type="evidence" value="ECO:0007669"/>
    <property type="project" value="UniProtKB-KW"/>
</dbReference>
<dbReference type="Pfam" id="PF18130">
    <property type="entry name" value="ATPgrasp_N"/>
    <property type="match status" value="1"/>
</dbReference>
<evidence type="ECO:0000256" key="4">
    <source>
        <dbReference type="PROSITE-ProRule" id="PRU00409"/>
    </source>
</evidence>
<dbReference type="SUPFAM" id="SSF56059">
    <property type="entry name" value="Glutathione synthetase ATP-binding domain-like"/>
    <property type="match status" value="1"/>
</dbReference>
<accession>A0A089LG24</accession>
<dbReference type="Proteomes" id="UP000029518">
    <property type="component" value="Chromosome"/>
</dbReference>
<dbReference type="InterPro" id="IPR052032">
    <property type="entry name" value="ATP-dep_AA_Ligase"/>
</dbReference>
<keyword evidence="1" id="KW-0436">Ligase</keyword>
<dbReference type="PROSITE" id="PS50975">
    <property type="entry name" value="ATP_GRASP"/>
    <property type="match status" value="1"/>
</dbReference>
<dbReference type="PANTHER" id="PTHR43585">
    <property type="entry name" value="FUMIPYRROLE BIOSYNTHESIS PROTEIN C"/>
    <property type="match status" value="1"/>
</dbReference>
<evidence type="ECO:0000313" key="6">
    <source>
        <dbReference type="EMBL" id="AIQ60431.1"/>
    </source>
</evidence>
<feature type="domain" description="ATP-grasp" evidence="5">
    <location>
        <begin position="114"/>
        <end position="316"/>
    </location>
</feature>
<dbReference type="EMBL" id="CP009285">
    <property type="protein sequence ID" value="AIQ60431.1"/>
    <property type="molecule type" value="Genomic_DNA"/>
</dbReference>
<organism evidence="6 7">
    <name type="scientific">Paenibacillus borealis</name>
    <dbReference type="NCBI Taxonomy" id="160799"/>
    <lineage>
        <taxon>Bacteria</taxon>
        <taxon>Bacillati</taxon>
        <taxon>Bacillota</taxon>
        <taxon>Bacilli</taxon>
        <taxon>Bacillales</taxon>
        <taxon>Paenibacillaceae</taxon>
        <taxon>Paenibacillus</taxon>
    </lineage>
</organism>
<name>A0A089LG24_PAEBO</name>
<evidence type="ECO:0000256" key="1">
    <source>
        <dbReference type="ARBA" id="ARBA00022598"/>
    </source>
</evidence>
<dbReference type="GO" id="GO:0005524">
    <property type="term" value="F:ATP binding"/>
    <property type="evidence" value="ECO:0007669"/>
    <property type="project" value="UniProtKB-UniRule"/>
</dbReference>
<gene>
    <name evidence="6" type="ORF">PBOR_28375</name>
</gene>
<evidence type="ECO:0000259" key="5">
    <source>
        <dbReference type="PROSITE" id="PS50975"/>
    </source>
</evidence>